<dbReference type="GO" id="GO:0003852">
    <property type="term" value="F:2-isopropylmalate synthase activity"/>
    <property type="evidence" value="ECO:0000318"/>
    <property type="project" value="GO_Central"/>
</dbReference>
<dbReference type="PANTHER" id="PTHR10277">
    <property type="entry name" value="HOMOCITRATE SYNTHASE-RELATED"/>
    <property type="match status" value="1"/>
</dbReference>
<dbReference type="GO" id="GO:0009507">
    <property type="term" value="C:chloroplast"/>
    <property type="evidence" value="ECO:0000318"/>
    <property type="project" value="GO_Central"/>
</dbReference>
<dbReference type="GO" id="GO:0009098">
    <property type="term" value="P:L-leucine biosynthetic process"/>
    <property type="evidence" value="ECO:0000318"/>
    <property type="project" value="GO_Central"/>
</dbReference>
<dbReference type="SUPFAM" id="SSF51569">
    <property type="entry name" value="Aldolase"/>
    <property type="match status" value="1"/>
</dbReference>
<dbReference type="PaxDb" id="4097-A0A1S3Y1T8"/>
<dbReference type="Gene3D" id="3.20.20.70">
    <property type="entry name" value="Aldolase class I"/>
    <property type="match status" value="1"/>
</dbReference>
<dbReference type="Pfam" id="PF00682">
    <property type="entry name" value="HMGL-like"/>
    <property type="match status" value="1"/>
</dbReference>
<dbReference type="InterPro" id="IPR054691">
    <property type="entry name" value="LeuA/HCS_post-cat"/>
</dbReference>
<reference evidence="5" key="1">
    <citation type="submission" date="2025-08" db="UniProtKB">
        <authorList>
            <consortium name="RefSeq"/>
        </authorList>
    </citation>
    <scope>IDENTIFICATION</scope>
</reference>
<sequence>MASLSVNSIISLSTSLSLHSKNPLIHSVFSFTPSTTRHSAICCSNIRRRPEYKHGKFSDPDYVGIFDTSLRDGEQAAGATMTSKEKLDIARQLAKLGVDVIEAGFPFASEAEFELVKLIAQEIGNNVDKEGYVPMICALARSSKKDIERAWDALKYAKKPMLHSKKIFQDRIRSKIVMALKYRGEQVLGGIYTGINTKHIFMTSKMVEEYSGLKLQPHKAIVGANAFSHESGIHQDGVLKNRDTYEFVSLEDVGYRRANENGISLGKLSGRHALKAKMAELGYDFDGKELDDLFRRFKSLAERKKVITLLIFHSATVKFVIAPFRS</sequence>
<dbReference type="InterPro" id="IPR002034">
    <property type="entry name" value="AIPM/Hcit_synth_CS"/>
</dbReference>
<dbReference type="Pfam" id="PF22617">
    <property type="entry name" value="HCS_D2"/>
    <property type="match status" value="1"/>
</dbReference>
<evidence type="ECO:0000259" key="3">
    <source>
        <dbReference type="Pfam" id="PF00682"/>
    </source>
</evidence>
<evidence type="ECO:0000256" key="2">
    <source>
        <dbReference type="RuleBase" id="RU003523"/>
    </source>
</evidence>
<feature type="domain" description="2-isopropylmalate synthase/homocitrate synthase post-catalytic" evidence="4">
    <location>
        <begin position="221"/>
        <end position="305"/>
    </location>
</feature>
<dbReference type="PROSITE" id="PS00815">
    <property type="entry name" value="AIPM_HOMOCIT_SYNTH_1"/>
    <property type="match status" value="1"/>
</dbReference>
<dbReference type="PANTHER" id="PTHR10277:SF72">
    <property type="entry name" value="2-ISOPROPYLMALATE SYNTHASE B-LIKE"/>
    <property type="match status" value="1"/>
</dbReference>
<feature type="domain" description="Pyruvate carboxyltransferase" evidence="3">
    <location>
        <begin position="64"/>
        <end position="157"/>
    </location>
</feature>
<dbReference type="InterPro" id="IPR050073">
    <property type="entry name" value="2-IPM_HCS-like"/>
</dbReference>
<dbReference type="InterPro" id="IPR013785">
    <property type="entry name" value="Aldolase_TIM"/>
</dbReference>
<comment type="similarity">
    <text evidence="2">Belongs to the alpha-IPM synthase/homocitrate synthase family.</text>
</comment>
<evidence type="ECO:0000313" key="5">
    <source>
        <dbReference type="RefSeq" id="XP_016446094.1"/>
    </source>
</evidence>
<organism evidence="5">
    <name type="scientific">Nicotiana tabacum</name>
    <name type="common">Common tobacco</name>
    <dbReference type="NCBI Taxonomy" id="4097"/>
    <lineage>
        <taxon>Eukaryota</taxon>
        <taxon>Viridiplantae</taxon>
        <taxon>Streptophyta</taxon>
        <taxon>Embryophyta</taxon>
        <taxon>Tracheophyta</taxon>
        <taxon>Spermatophyta</taxon>
        <taxon>Magnoliopsida</taxon>
        <taxon>eudicotyledons</taxon>
        <taxon>Gunneridae</taxon>
        <taxon>Pentapetalae</taxon>
        <taxon>asterids</taxon>
        <taxon>lamiids</taxon>
        <taxon>Solanales</taxon>
        <taxon>Solanaceae</taxon>
        <taxon>Nicotianoideae</taxon>
        <taxon>Nicotianeae</taxon>
        <taxon>Nicotiana</taxon>
    </lineage>
</organism>
<dbReference type="SMR" id="A0A1S3Y1T8"/>
<dbReference type="OrthoDB" id="1391591at2759"/>
<keyword evidence="1 2" id="KW-0808">Transferase</keyword>
<dbReference type="KEGG" id="nta:107771263"/>
<gene>
    <name evidence="5" type="primary">LOC107771263</name>
</gene>
<name>A0A1S3Y1T8_TOBAC</name>
<dbReference type="Gene3D" id="1.10.238.260">
    <property type="match status" value="1"/>
</dbReference>
<dbReference type="FunFam" id="1.10.238.260:FF:000001">
    <property type="entry name" value="2-isopropylmalate synthase"/>
    <property type="match status" value="1"/>
</dbReference>
<dbReference type="RefSeq" id="XP_016446094.1">
    <property type="nucleotide sequence ID" value="XM_016590608.1"/>
</dbReference>
<dbReference type="AlphaFoldDB" id="A0A1S3Y1T8"/>
<protein>
    <submittedName>
        <fullName evidence="5">2-isopropylmalate synthase B-like</fullName>
    </submittedName>
</protein>
<dbReference type="STRING" id="4097.A0A1S3Y1T8"/>
<evidence type="ECO:0000256" key="1">
    <source>
        <dbReference type="ARBA" id="ARBA00022679"/>
    </source>
</evidence>
<accession>A0A1S3Y1T8</accession>
<evidence type="ECO:0000259" key="4">
    <source>
        <dbReference type="Pfam" id="PF22617"/>
    </source>
</evidence>
<proteinExistence type="inferred from homology"/>
<dbReference type="InterPro" id="IPR000891">
    <property type="entry name" value="PYR_CT"/>
</dbReference>